<proteinExistence type="predicted"/>
<dbReference type="GO" id="GO:0009307">
    <property type="term" value="P:DNA restriction-modification system"/>
    <property type="evidence" value="ECO:0007669"/>
    <property type="project" value="InterPro"/>
</dbReference>
<protein>
    <recommendedName>
        <fullName evidence="1">Restriction endonuclease type IV Mrr domain-containing protein</fullName>
    </recommendedName>
</protein>
<dbReference type="InterPro" id="IPR007560">
    <property type="entry name" value="Restrct_endonuc_IV_Mrr"/>
</dbReference>
<dbReference type="GO" id="GO:0004519">
    <property type="term" value="F:endonuclease activity"/>
    <property type="evidence" value="ECO:0007669"/>
    <property type="project" value="InterPro"/>
</dbReference>
<accession>A0A317K6K8</accession>
<name>A0A317K6K8_9ACTN</name>
<gene>
    <name evidence="2" type="ORF">DLJ46_10755</name>
</gene>
<evidence type="ECO:0000313" key="3">
    <source>
        <dbReference type="Proteomes" id="UP000245683"/>
    </source>
</evidence>
<keyword evidence="3" id="KW-1185">Reference proteome</keyword>
<sequence length="346" mass="38439">MARIGGGQLAGYVLEEIVAWMLLSSGYKLLTRAADDPDELVAGPNGLRVRGRGAEHQADVLGELIYVPPFSLPLRMFVEAKCHKSGAIGLAEVRNAHGVIHDVNQNWASKPHHGLPQQRYHYLYSMFSTSGFTHDAQEYAQAHQIVLVDLSTPSFKDLSMAIRDFARQLADAWVGDEFPTGWVRNELRRLLGTDLQATGGPANGALAGEILGGIVDDFAAFIVDDWKARMLLGFPAAPLILPMLVTDMAATLDALAQRPLMRVRLRHVGETETAGSWLIESSEHRVQLHFSLPDRIERWIANDPEKYRARRATFKQLLSDITIVHAAGQDVQVYRLVYDAADWRRG</sequence>
<dbReference type="AlphaFoldDB" id="A0A317K6K8"/>
<evidence type="ECO:0000313" key="2">
    <source>
        <dbReference type="EMBL" id="PWU48914.1"/>
    </source>
</evidence>
<dbReference type="Pfam" id="PF04471">
    <property type="entry name" value="Mrr_cat"/>
    <property type="match status" value="1"/>
</dbReference>
<feature type="domain" description="Restriction endonuclease type IV Mrr" evidence="1">
    <location>
        <begin position="12"/>
        <end position="150"/>
    </location>
</feature>
<dbReference type="GO" id="GO:0003677">
    <property type="term" value="F:DNA binding"/>
    <property type="evidence" value="ECO:0007669"/>
    <property type="project" value="InterPro"/>
</dbReference>
<comment type="caution">
    <text evidence="2">The sequence shown here is derived from an EMBL/GenBank/DDBJ whole genome shotgun (WGS) entry which is preliminary data.</text>
</comment>
<dbReference type="OrthoDB" id="9182727at2"/>
<dbReference type="RefSeq" id="WP_109944513.1">
    <property type="nucleotide sequence ID" value="NZ_QGSV01000150.1"/>
</dbReference>
<dbReference type="EMBL" id="QGSV01000150">
    <property type="protein sequence ID" value="PWU48914.1"/>
    <property type="molecule type" value="Genomic_DNA"/>
</dbReference>
<evidence type="ECO:0000259" key="1">
    <source>
        <dbReference type="Pfam" id="PF04471"/>
    </source>
</evidence>
<dbReference type="Proteomes" id="UP000245683">
    <property type="component" value="Unassembled WGS sequence"/>
</dbReference>
<organism evidence="2 3">
    <name type="scientific">Micromonospora globispora</name>
    <dbReference type="NCBI Taxonomy" id="1450148"/>
    <lineage>
        <taxon>Bacteria</taxon>
        <taxon>Bacillati</taxon>
        <taxon>Actinomycetota</taxon>
        <taxon>Actinomycetes</taxon>
        <taxon>Micromonosporales</taxon>
        <taxon>Micromonosporaceae</taxon>
        <taxon>Micromonospora</taxon>
    </lineage>
</organism>
<reference evidence="3" key="1">
    <citation type="submission" date="2018-05" db="EMBL/GenBank/DDBJ databases">
        <title>Micromonospora globispora sp. nov. and Micromonospora rugosa sp. nov., isolated from marine sediment.</title>
        <authorList>
            <person name="Carro L."/>
            <person name="Aysel V."/>
            <person name="Cetin D."/>
            <person name="Igual J.M."/>
            <person name="Klenk H.-P."/>
            <person name="Trujillo M.E."/>
            <person name="Sahin N."/>
        </authorList>
    </citation>
    <scope>NUCLEOTIDE SEQUENCE [LARGE SCALE GENOMIC DNA]</scope>
    <source>
        <strain evidence="3">S2904</strain>
    </source>
</reference>
<dbReference type="SUPFAM" id="SSF52980">
    <property type="entry name" value="Restriction endonuclease-like"/>
    <property type="match status" value="1"/>
</dbReference>
<dbReference type="InterPro" id="IPR011335">
    <property type="entry name" value="Restrct_endonuc-II-like"/>
</dbReference>